<dbReference type="Proteomes" id="UP000015530">
    <property type="component" value="Unassembled WGS sequence"/>
</dbReference>
<reference evidence="2" key="1">
    <citation type="journal article" date="2013" name="Mol. Plant Microbe Interact.">
        <title>Global aspects of pacC regulation of pathogenicity genes in Colletotrichum gloeosporioides as revealed by transcriptome analysis.</title>
        <authorList>
            <person name="Alkan N."/>
            <person name="Meng X."/>
            <person name="Friedlander G."/>
            <person name="Reuveni E."/>
            <person name="Sukno S."/>
            <person name="Sherman A."/>
            <person name="Thon M."/>
            <person name="Fluhr R."/>
            <person name="Prusky D."/>
        </authorList>
    </citation>
    <scope>NUCLEOTIDE SEQUENCE [LARGE SCALE GENOMIC DNA]</scope>
    <source>
        <strain evidence="2">Cg-14</strain>
    </source>
</reference>
<sequence>MRIVKQDLTLLRKI</sequence>
<organism evidence="1 2">
    <name type="scientific">Colletotrichum gloeosporioides (strain Cg-14)</name>
    <name type="common">Anthracnose fungus</name>
    <name type="synonym">Glomerella cingulata</name>
    <dbReference type="NCBI Taxonomy" id="1237896"/>
    <lineage>
        <taxon>Eukaryota</taxon>
        <taxon>Fungi</taxon>
        <taxon>Dikarya</taxon>
        <taxon>Ascomycota</taxon>
        <taxon>Pezizomycotina</taxon>
        <taxon>Sordariomycetes</taxon>
        <taxon>Hypocreomycetidae</taxon>
        <taxon>Glomerellales</taxon>
        <taxon>Glomerellaceae</taxon>
        <taxon>Colletotrichum</taxon>
        <taxon>Colletotrichum gloeosporioides species complex</taxon>
    </lineage>
</organism>
<comment type="caution">
    <text evidence="1">The sequence shown here is derived from an EMBL/GenBank/DDBJ whole genome shotgun (WGS) entry which is preliminary data.</text>
</comment>
<proteinExistence type="predicted"/>
<evidence type="ECO:0000313" key="2">
    <source>
        <dbReference type="Proteomes" id="UP000015530"/>
    </source>
</evidence>
<protein>
    <submittedName>
        <fullName evidence="1">Uncharacterized protein</fullName>
    </submittedName>
</protein>
<name>T0LUP6_COLGC</name>
<dbReference type="HOGENOM" id="CLU_3435036_0_0_1"/>
<gene>
    <name evidence="1" type="ORF">CGLO_08400</name>
</gene>
<evidence type="ECO:0000313" key="1">
    <source>
        <dbReference type="EMBL" id="EQB52005.1"/>
    </source>
</evidence>
<dbReference type="EMBL" id="AMYD01001689">
    <property type="protein sequence ID" value="EQB52005.1"/>
    <property type="molecule type" value="Genomic_DNA"/>
</dbReference>
<accession>T0LUP6</accession>